<keyword evidence="3" id="KW-1185">Reference proteome</keyword>
<proteinExistence type="predicted"/>
<feature type="signal peptide" evidence="1">
    <location>
        <begin position="1"/>
        <end position="26"/>
    </location>
</feature>
<reference evidence="2" key="1">
    <citation type="submission" date="2020-06" db="EMBL/GenBank/DDBJ databases">
        <title>WGS assembly of Ceratodon purpureus strain R40.</title>
        <authorList>
            <person name="Carey S.B."/>
            <person name="Jenkins J."/>
            <person name="Shu S."/>
            <person name="Lovell J.T."/>
            <person name="Sreedasyam A."/>
            <person name="Maumus F."/>
            <person name="Tiley G.P."/>
            <person name="Fernandez-Pozo N."/>
            <person name="Barry K."/>
            <person name="Chen C."/>
            <person name="Wang M."/>
            <person name="Lipzen A."/>
            <person name="Daum C."/>
            <person name="Saski C.A."/>
            <person name="Payton A.C."/>
            <person name="Mcbreen J.C."/>
            <person name="Conrad R.E."/>
            <person name="Kollar L.M."/>
            <person name="Olsson S."/>
            <person name="Huttunen S."/>
            <person name="Landis J.B."/>
            <person name="Wickett N.J."/>
            <person name="Johnson M.G."/>
            <person name="Rensing S.A."/>
            <person name="Grimwood J."/>
            <person name="Schmutz J."/>
            <person name="Mcdaniel S.F."/>
        </authorList>
    </citation>
    <scope>NUCLEOTIDE SEQUENCE</scope>
    <source>
        <strain evidence="2">R40</strain>
    </source>
</reference>
<comment type="caution">
    <text evidence="2">The sequence shown here is derived from an EMBL/GenBank/DDBJ whole genome shotgun (WGS) entry which is preliminary data.</text>
</comment>
<accession>A0A8T0HZK2</accession>
<sequence>MAHASTANVVIIIGALLFFCSLHIDAKEWNDVDNCGKCKYKCPRAPPHSDRTCKHGKCGFKCNRGWQDCDMVMTNGCETDVKTDLLNCGRCNNVCPEPPRDGLGGRGGRGGGVVGEASCVKGVCGLSCGSSTGLANCDGVFSNGCEQDIWFDAQNCGRCRRVCPVPQNAADANCNLGRCTFSCMAGFADCDGDARNGCEVDLNAVSGPGQCGSCTTAADCALLYPYVNCGISGSCINLLP</sequence>
<protein>
    <submittedName>
        <fullName evidence="2">Uncharacterized protein</fullName>
    </submittedName>
</protein>
<organism evidence="2 3">
    <name type="scientific">Ceratodon purpureus</name>
    <name type="common">Fire moss</name>
    <name type="synonym">Dicranum purpureum</name>
    <dbReference type="NCBI Taxonomy" id="3225"/>
    <lineage>
        <taxon>Eukaryota</taxon>
        <taxon>Viridiplantae</taxon>
        <taxon>Streptophyta</taxon>
        <taxon>Embryophyta</taxon>
        <taxon>Bryophyta</taxon>
        <taxon>Bryophytina</taxon>
        <taxon>Bryopsida</taxon>
        <taxon>Dicranidae</taxon>
        <taxon>Pseudoditrichales</taxon>
        <taxon>Ditrichaceae</taxon>
        <taxon>Ceratodon</taxon>
    </lineage>
</organism>
<gene>
    <name evidence="2" type="ORF">KC19_5G071200</name>
</gene>
<evidence type="ECO:0000313" key="3">
    <source>
        <dbReference type="Proteomes" id="UP000822688"/>
    </source>
</evidence>
<name>A0A8T0HZK2_CERPU</name>
<keyword evidence="1" id="KW-0732">Signal</keyword>
<feature type="chain" id="PRO_5035828103" evidence="1">
    <location>
        <begin position="27"/>
        <end position="240"/>
    </location>
</feature>
<evidence type="ECO:0000313" key="2">
    <source>
        <dbReference type="EMBL" id="KAG0576316.1"/>
    </source>
</evidence>
<dbReference type="Proteomes" id="UP000822688">
    <property type="component" value="Chromosome 5"/>
</dbReference>
<dbReference type="EMBL" id="CM026425">
    <property type="protein sequence ID" value="KAG0576316.1"/>
    <property type="molecule type" value="Genomic_DNA"/>
</dbReference>
<dbReference type="AlphaFoldDB" id="A0A8T0HZK2"/>
<evidence type="ECO:0000256" key="1">
    <source>
        <dbReference type="SAM" id="SignalP"/>
    </source>
</evidence>